<evidence type="ECO:0000313" key="1">
    <source>
        <dbReference type="EMBL" id="KLJ08974.1"/>
    </source>
</evidence>
<dbReference type="EMBL" id="LDEV01002477">
    <property type="protein sequence ID" value="KLJ08974.1"/>
    <property type="molecule type" value="Genomic_DNA"/>
</dbReference>
<dbReference type="AlphaFoldDB" id="A0A0H1BC03"/>
<protein>
    <submittedName>
        <fullName evidence="1">Uncharacterized protein</fullName>
    </submittedName>
</protein>
<accession>A0A0H1BC03</accession>
<organism evidence="1 2">
    <name type="scientific">Blastomyces silverae</name>
    <dbReference type="NCBI Taxonomy" id="2060906"/>
    <lineage>
        <taxon>Eukaryota</taxon>
        <taxon>Fungi</taxon>
        <taxon>Dikarya</taxon>
        <taxon>Ascomycota</taxon>
        <taxon>Pezizomycotina</taxon>
        <taxon>Eurotiomycetes</taxon>
        <taxon>Eurotiomycetidae</taxon>
        <taxon>Onygenales</taxon>
        <taxon>Ajellomycetaceae</taxon>
        <taxon>Blastomyces</taxon>
    </lineage>
</organism>
<reference evidence="2" key="1">
    <citation type="journal article" date="2015" name="PLoS Genet.">
        <title>The dynamic genome and transcriptome of the human fungal pathogen Blastomyces and close relative Emmonsia.</title>
        <authorList>
            <person name="Munoz J.F."/>
            <person name="Gauthier G.M."/>
            <person name="Desjardins C.A."/>
            <person name="Gallo J.E."/>
            <person name="Holder J."/>
            <person name="Sullivan T.D."/>
            <person name="Marty A.J."/>
            <person name="Carmen J.C."/>
            <person name="Chen Z."/>
            <person name="Ding L."/>
            <person name="Gujja S."/>
            <person name="Magrini V."/>
            <person name="Misas E."/>
            <person name="Mitreva M."/>
            <person name="Priest M."/>
            <person name="Saif S."/>
            <person name="Whiston E.A."/>
            <person name="Young S."/>
            <person name="Zeng Q."/>
            <person name="Goldman W.E."/>
            <person name="Mardis E.R."/>
            <person name="Taylor J.W."/>
            <person name="McEwen J.G."/>
            <person name="Clay O.K."/>
            <person name="Klein B.S."/>
            <person name="Cuomo C.A."/>
        </authorList>
    </citation>
    <scope>NUCLEOTIDE SEQUENCE [LARGE SCALE GENOMIC DNA]</scope>
    <source>
        <strain evidence="2">UAMH 139</strain>
    </source>
</reference>
<keyword evidence="2" id="KW-1185">Reference proteome</keyword>
<gene>
    <name evidence="1" type="ORF">EMPG_15598</name>
</gene>
<sequence length="64" mass="6841">MESGVTEQGPSDQSHGAYDDRFLASVVLPQLTDPLFFFLPPCLLVPSIHHGQKANPAVPLALLG</sequence>
<evidence type="ECO:0000313" key="2">
    <source>
        <dbReference type="Proteomes" id="UP000053573"/>
    </source>
</evidence>
<proteinExistence type="predicted"/>
<name>A0A0H1BC03_9EURO</name>
<comment type="caution">
    <text evidence="1">The sequence shown here is derived from an EMBL/GenBank/DDBJ whole genome shotgun (WGS) entry which is preliminary data.</text>
</comment>
<dbReference type="Proteomes" id="UP000053573">
    <property type="component" value="Unassembled WGS sequence"/>
</dbReference>